<reference evidence="2 3" key="1">
    <citation type="submission" date="2018-08" db="EMBL/GenBank/DDBJ databases">
        <title>A genome reference for cultivated species of the human gut microbiota.</title>
        <authorList>
            <person name="Zou Y."/>
            <person name="Xue W."/>
            <person name="Luo G."/>
        </authorList>
    </citation>
    <scope>NUCLEOTIDE SEQUENCE [LARGE SCALE GENOMIC DNA]</scope>
    <source>
        <strain evidence="2 3">AM30-13AC</strain>
    </source>
</reference>
<dbReference type="Proteomes" id="UP000284835">
    <property type="component" value="Unassembled WGS sequence"/>
</dbReference>
<sequence>MIKMLRRHIDSFYDYLEKLKSKDGLSTNVAKIIFIIGKQGWVHSIIALIMGVIIPMFLDKGKVIFAIIFIVLAVLDILWAAVCTDYHKQMYVERRFSTQLLTEQSSLIKSLVIDIQSSDRANWRKHIFRTCSELACSKIYRIFKDVFKCETRVSVEFILEKPDKNGKTQRFVQMAGRKSVSRDKGRRPIPIDKKQKFYSSKIFMNNNNGLNILRPKEIDDANMWVQHNNHDVKFYWGIAVCAIEEPHVDFIVQIDFLEEELDFVDKTNDEEIRKFIERNLTAYVNLIHLSYLLSLNGKNQIEEV</sequence>
<feature type="transmembrane region" description="Helical" evidence="1">
    <location>
        <begin position="40"/>
        <end position="58"/>
    </location>
</feature>
<dbReference type="AlphaFoldDB" id="A0A414HQD2"/>
<accession>A0A414HQD2</accession>
<organism evidence="2 3">
    <name type="scientific">Agathobacter rectalis</name>
    <dbReference type="NCBI Taxonomy" id="39491"/>
    <lineage>
        <taxon>Bacteria</taxon>
        <taxon>Bacillati</taxon>
        <taxon>Bacillota</taxon>
        <taxon>Clostridia</taxon>
        <taxon>Lachnospirales</taxon>
        <taxon>Lachnospiraceae</taxon>
        <taxon>Agathobacter</taxon>
    </lineage>
</organism>
<protein>
    <submittedName>
        <fullName evidence="2">Uncharacterized protein</fullName>
    </submittedName>
</protein>
<dbReference type="RefSeq" id="WP_118084623.1">
    <property type="nucleotide sequence ID" value="NZ_QSJS01000043.1"/>
</dbReference>
<proteinExistence type="predicted"/>
<name>A0A414HQD2_9FIRM</name>
<keyword evidence="1" id="KW-1133">Transmembrane helix</keyword>
<dbReference type="EMBL" id="QSJS01000043">
    <property type="protein sequence ID" value="RHD89436.1"/>
    <property type="molecule type" value="Genomic_DNA"/>
</dbReference>
<gene>
    <name evidence="2" type="ORF">DW775_15665</name>
</gene>
<keyword evidence="1" id="KW-0812">Transmembrane</keyword>
<evidence type="ECO:0000313" key="2">
    <source>
        <dbReference type="EMBL" id="RHD89436.1"/>
    </source>
</evidence>
<evidence type="ECO:0000256" key="1">
    <source>
        <dbReference type="SAM" id="Phobius"/>
    </source>
</evidence>
<feature type="transmembrane region" description="Helical" evidence="1">
    <location>
        <begin position="64"/>
        <end position="86"/>
    </location>
</feature>
<keyword evidence="1" id="KW-0472">Membrane</keyword>
<comment type="caution">
    <text evidence="2">The sequence shown here is derived from an EMBL/GenBank/DDBJ whole genome shotgun (WGS) entry which is preliminary data.</text>
</comment>
<evidence type="ECO:0000313" key="3">
    <source>
        <dbReference type="Proteomes" id="UP000284835"/>
    </source>
</evidence>